<proteinExistence type="predicted"/>
<dbReference type="EMBL" id="CP031124">
    <property type="protein sequence ID" value="AXF86177.1"/>
    <property type="molecule type" value="Genomic_DNA"/>
</dbReference>
<dbReference type="PANTHER" id="PTHR33376">
    <property type="match status" value="1"/>
</dbReference>
<evidence type="ECO:0000256" key="2">
    <source>
        <dbReference type="PIRSR" id="PIRSR039026-1"/>
    </source>
</evidence>
<dbReference type="PROSITE" id="PS51257">
    <property type="entry name" value="PROKAR_LIPOPROTEIN"/>
    <property type="match status" value="1"/>
</dbReference>
<organism evidence="4 5">
    <name type="scientific">Ephemeroptericola cinctiostellae</name>
    <dbReference type="NCBI Taxonomy" id="2268024"/>
    <lineage>
        <taxon>Bacteria</taxon>
        <taxon>Pseudomonadati</taxon>
        <taxon>Pseudomonadota</taxon>
        <taxon>Betaproteobacteria</taxon>
        <taxon>Burkholderiales</taxon>
        <taxon>Burkholderiaceae</taxon>
        <taxon>Ephemeroptericola</taxon>
    </lineage>
</organism>
<feature type="binding site" evidence="3">
    <location>
        <position position="245"/>
    </location>
    <ligand>
        <name>substrate</name>
    </ligand>
</feature>
<dbReference type="InterPro" id="IPR018389">
    <property type="entry name" value="DctP_fam"/>
</dbReference>
<dbReference type="KEGG" id="hyf:DTO96_101918"/>
<dbReference type="InterPro" id="IPR038404">
    <property type="entry name" value="TRAP_DctP_sf"/>
</dbReference>
<feature type="binding site" evidence="3">
    <location>
        <position position="220"/>
    </location>
    <ligand>
        <name>Na(+)</name>
        <dbReference type="ChEBI" id="CHEBI:29101"/>
    </ligand>
</feature>
<evidence type="ECO:0000256" key="3">
    <source>
        <dbReference type="PIRSR" id="PIRSR039026-2"/>
    </source>
</evidence>
<gene>
    <name evidence="4" type="primary">takP</name>
    <name evidence="4" type="ORF">DTO96_101918</name>
</gene>
<dbReference type="PIRSF" id="PIRSF039026">
    <property type="entry name" value="SiaP"/>
    <property type="match status" value="1"/>
</dbReference>
<dbReference type="Gene3D" id="3.40.190.170">
    <property type="entry name" value="Bacterial extracellular solute-binding protein, family 7"/>
    <property type="match status" value="1"/>
</dbReference>
<evidence type="ECO:0000313" key="5">
    <source>
        <dbReference type="Proteomes" id="UP000252182"/>
    </source>
</evidence>
<name>A0A345DCT9_9BURK</name>
<dbReference type="NCBIfam" id="TIGR01409">
    <property type="entry name" value="TAT_signal_seq"/>
    <property type="match status" value="1"/>
</dbReference>
<dbReference type="InterPro" id="IPR026289">
    <property type="entry name" value="SBP_TakP-like"/>
</dbReference>
<keyword evidence="1" id="KW-0732">Signal</keyword>
<dbReference type="GO" id="GO:0043177">
    <property type="term" value="F:organic acid binding"/>
    <property type="evidence" value="ECO:0007669"/>
    <property type="project" value="InterPro"/>
</dbReference>
<accession>A0A345DCT9</accession>
<dbReference type="InterPro" id="IPR019546">
    <property type="entry name" value="TAT_signal_bac_arc"/>
</dbReference>
<dbReference type="GO" id="GO:0015849">
    <property type="term" value="P:organic acid transport"/>
    <property type="evidence" value="ECO:0007669"/>
    <property type="project" value="InterPro"/>
</dbReference>
<evidence type="ECO:0000256" key="1">
    <source>
        <dbReference type="ARBA" id="ARBA00022729"/>
    </source>
</evidence>
<dbReference type="InterPro" id="IPR041722">
    <property type="entry name" value="TakP/all3028"/>
</dbReference>
<dbReference type="Gene3D" id="3.40.190.10">
    <property type="entry name" value="Periplasmic binding protein-like II"/>
    <property type="match status" value="1"/>
</dbReference>
<reference evidence="5" key="1">
    <citation type="submission" date="2018-07" db="EMBL/GenBank/DDBJ databases">
        <authorList>
            <person name="Kim H."/>
        </authorList>
    </citation>
    <scope>NUCLEOTIDE SEQUENCE [LARGE SCALE GENOMIC DNA]</scope>
    <source>
        <strain evidence="5">F02</strain>
    </source>
</reference>
<dbReference type="NCBIfam" id="NF037995">
    <property type="entry name" value="TRAP_S1"/>
    <property type="match status" value="1"/>
</dbReference>
<feature type="binding site" evidence="3">
    <location>
        <position position="219"/>
    </location>
    <ligand>
        <name>substrate</name>
    </ligand>
</feature>
<dbReference type="PROSITE" id="PS51318">
    <property type="entry name" value="TAT"/>
    <property type="match status" value="1"/>
</dbReference>
<dbReference type="RefSeq" id="WP_114563282.1">
    <property type="nucleotide sequence ID" value="NZ_CP031124.1"/>
</dbReference>
<keyword evidence="5" id="KW-1185">Reference proteome</keyword>
<keyword evidence="3" id="KW-0479">Metal-binding</keyword>
<feature type="binding site" evidence="2">
    <location>
        <position position="182"/>
    </location>
    <ligand>
        <name>substrate</name>
    </ligand>
</feature>
<dbReference type="AlphaFoldDB" id="A0A345DCT9"/>
<dbReference type="GO" id="GO:0046872">
    <property type="term" value="F:metal ion binding"/>
    <property type="evidence" value="ECO:0007669"/>
    <property type="project" value="UniProtKB-KW"/>
</dbReference>
<dbReference type="InterPro" id="IPR006311">
    <property type="entry name" value="TAT_signal"/>
</dbReference>
<dbReference type="CDD" id="cd13682">
    <property type="entry name" value="PBP2_TRAP_alpha-ketoacid"/>
    <property type="match status" value="1"/>
</dbReference>
<evidence type="ECO:0000313" key="4">
    <source>
        <dbReference type="EMBL" id="AXF86177.1"/>
    </source>
</evidence>
<dbReference type="Proteomes" id="UP000252182">
    <property type="component" value="Chromosome"/>
</dbReference>
<dbReference type="GO" id="GO:0031317">
    <property type="term" value="C:tripartite ATP-independent periplasmic transporter complex"/>
    <property type="evidence" value="ECO:0007669"/>
    <property type="project" value="InterPro"/>
</dbReference>
<sequence length="370" mass="40220">MERRSFLKKAGVAAGAGVLAACTGAGDKAAGAAGGKIEWTLASSFPKNLDTIFGAAEVFAKHVAALSNGNFIINVKAAGEIVPGPEVLNAVQAKTVQMGHTASYYFFGKDATFAFDTAVPFGMTSRQHTAWMMYGGGMELMRDFFKQHKVVNFLGGNTGTQMGGWYKKEIKSVEDLKGLKLRVGGFAGRVMSKMGVVPQQIPGGEIYTALEKGTIDGAEWVGPYDDEKLGFYKVAPNYYYPGWWEGGANLSFYVNEEEYAKLPDNYKAIIETATMYAHTDMQAKYDAKNPGALASLIGSGAKLQAFPKEVMDAAFAATKEVFAEESAKNPNFKKVFDSWIAFRHNEAQWFGLAEKSYSDYMTTNPWKPGA</sequence>
<dbReference type="GO" id="GO:0055085">
    <property type="term" value="P:transmembrane transport"/>
    <property type="evidence" value="ECO:0007669"/>
    <property type="project" value="InterPro"/>
</dbReference>
<protein>
    <submittedName>
        <fullName evidence="4">Alpha-keto acid-binding periplasmic protein TakP</fullName>
    </submittedName>
</protein>
<dbReference type="Pfam" id="PF03480">
    <property type="entry name" value="DctP"/>
    <property type="match status" value="1"/>
</dbReference>
<feature type="binding site" evidence="2">
    <location>
        <position position="161"/>
    </location>
    <ligand>
        <name>substrate</name>
    </ligand>
</feature>
<dbReference type="PANTHER" id="PTHR33376:SF5">
    <property type="entry name" value="EXTRACYTOPLASMIC SOLUTE RECEPTOR PROTEIN"/>
    <property type="match status" value="1"/>
</dbReference>
<dbReference type="SUPFAM" id="SSF53850">
    <property type="entry name" value="Periplasmic binding protein-like II"/>
    <property type="match status" value="1"/>
</dbReference>
<dbReference type="OrthoDB" id="9769667at2"/>